<comment type="caution">
    <text evidence="1">The sequence shown here is derived from an EMBL/GenBank/DDBJ whole genome shotgun (WGS) entry which is preliminary data.</text>
</comment>
<dbReference type="Proteomes" id="UP000238479">
    <property type="component" value="Chromosome 7"/>
</dbReference>
<reference evidence="1 2" key="1">
    <citation type="journal article" date="2018" name="Nat. Genet.">
        <title>The Rosa genome provides new insights in the design of modern roses.</title>
        <authorList>
            <person name="Bendahmane M."/>
        </authorList>
    </citation>
    <scope>NUCLEOTIDE SEQUENCE [LARGE SCALE GENOMIC DNA]</scope>
    <source>
        <strain evidence="2">cv. Old Blush</strain>
    </source>
</reference>
<sequence length="63" mass="6640">MDPLREGDSSMMVVAVWRFKRGGACGDLPALAGDGLGQAWLAACIYLASYAEVWARALLLGPA</sequence>
<dbReference type="EMBL" id="PDCK01000045">
    <property type="protein sequence ID" value="PRQ21326.1"/>
    <property type="molecule type" value="Genomic_DNA"/>
</dbReference>
<accession>A0A2P6PHB8</accession>
<evidence type="ECO:0000313" key="1">
    <source>
        <dbReference type="EMBL" id="PRQ21326.1"/>
    </source>
</evidence>
<evidence type="ECO:0000313" key="2">
    <source>
        <dbReference type="Proteomes" id="UP000238479"/>
    </source>
</evidence>
<keyword evidence="2" id="KW-1185">Reference proteome</keyword>
<name>A0A2P6PHB8_ROSCH</name>
<dbReference type="Gramene" id="PRQ21326">
    <property type="protein sequence ID" value="PRQ21326"/>
    <property type="gene ID" value="RchiOBHm_Chr7g0237961"/>
</dbReference>
<proteinExistence type="predicted"/>
<dbReference type="AlphaFoldDB" id="A0A2P6PHB8"/>
<protein>
    <submittedName>
        <fullName evidence="1">Uncharacterized protein</fullName>
    </submittedName>
</protein>
<organism evidence="1 2">
    <name type="scientific">Rosa chinensis</name>
    <name type="common">China rose</name>
    <dbReference type="NCBI Taxonomy" id="74649"/>
    <lineage>
        <taxon>Eukaryota</taxon>
        <taxon>Viridiplantae</taxon>
        <taxon>Streptophyta</taxon>
        <taxon>Embryophyta</taxon>
        <taxon>Tracheophyta</taxon>
        <taxon>Spermatophyta</taxon>
        <taxon>Magnoliopsida</taxon>
        <taxon>eudicotyledons</taxon>
        <taxon>Gunneridae</taxon>
        <taxon>Pentapetalae</taxon>
        <taxon>rosids</taxon>
        <taxon>fabids</taxon>
        <taxon>Rosales</taxon>
        <taxon>Rosaceae</taxon>
        <taxon>Rosoideae</taxon>
        <taxon>Rosoideae incertae sedis</taxon>
        <taxon>Rosa</taxon>
    </lineage>
</organism>
<gene>
    <name evidence="1" type="ORF">RchiOBHm_Chr7g0237961</name>
</gene>